<evidence type="ECO:0000313" key="2">
    <source>
        <dbReference type="Proteomes" id="UP000655037"/>
    </source>
</evidence>
<comment type="caution">
    <text evidence="1">The sequence shown here is derived from an EMBL/GenBank/DDBJ whole genome shotgun (WGS) entry which is preliminary data.</text>
</comment>
<dbReference type="Proteomes" id="UP000655037">
    <property type="component" value="Unassembled WGS sequence"/>
</dbReference>
<reference evidence="1" key="1">
    <citation type="submission" date="2020-11" db="EMBL/GenBank/DDBJ databases">
        <title>Agrobacterium vitis strain K377 genome.</title>
        <authorList>
            <person name="Xi H."/>
        </authorList>
    </citation>
    <scope>NUCLEOTIDE SEQUENCE</scope>
    <source>
        <strain evidence="1">K377</strain>
    </source>
</reference>
<protein>
    <submittedName>
        <fullName evidence="1">Uncharacterized protein</fullName>
    </submittedName>
</protein>
<evidence type="ECO:0000313" key="1">
    <source>
        <dbReference type="EMBL" id="MBF2715460.1"/>
    </source>
</evidence>
<sequence>MEKLPFDDNANQIFSYDGIPVGYFGGGIVPVKPGTYRDMPFRSLGHYMMARSLEDGGRPVCSYKRVKTTVHFEVLGRSANRELHLGAFTTSDDE</sequence>
<accession>A0AAE2UV72</accession>
<proteinExistence type="predicted"/>
<dbReference type="RefSeq" id="WP_194416617.1">
    <property type="nucleotide sequence ID" value="NZ_JACXXJ020000005.1"/>
</dbReference>
<dbReference type="AlphaFoldDB" id="A0AAE2UV72"/>
<organism evidence="1 2">
    <name type="scientific">Agrobacterium vitis</name>
    <name type="common">Rhizobium vitis</name>
    <dbReference type="NCBI Taxonomy" id="373"/>
    <lineage>
        <taxon>Bacteria</taxon>
        <taxon>Pseudomonadati</taxon>
        <taxon>Pseudomonadota</taxon>
        <taxon>Alphaproteobacteria</taxon>
        <taxon>Hyphomicrobiales</taxon>
        <taxon>Rhizobiaceae</taxon>
        <taxon>Rhizobium/Agrobacterium group</taxon>
        <taxon>Agrobacterium</taxon>
    </lineage>
</organism>
<name>A0AAE2UV72_AGRVI</name>
<dbReference type="EMBL" id="JACXXJ020000005">
    <property type="protein sequence ID" value="MBF2715460.1"/>
    <property type="molecule type" value="Genomic_DNA"/>
</dbReference>
<gene>
    <name evidence="1" type="ORF">IEI95_014670</name>
</gene>